<dbReference type="SUPFAM" id="SSF46911">
    <property type="entry name" value="Ribosomal protein S18"/>
    <property type="match status" value="1"/>
</dbReference>
<keyword evidence="8" id="KW-1185">Reference proteome</keyword>
<dbReference type="RefSeq" id="WP_367887452.1">
    <property type="nucleotide sequence ID" value="NZ_CP130612.1"/>
</dbReference>
<name>A0AA49JZX9_9BACT</name>
<evidence type="ECO:0000256" key="5">
    <source>
        <dbReference type="RuleBase" id="RU003910"/>
    </source>
</evidence>
<dbReference type="Pfam" id="PF01084">
    <property type="entry name" value="Ribosomal_S18"/>
    <property type="match status" value="1"/>
</dbReference>
<accession>A0AA49JUA5</accession>
<dbReference type="PANTHER" id="PTHR13479">
    <property type="entry name" value="30S RIBOSOMAL PROTEIN S18"/>
    <property type="match status" value="1"/>
</dbReference>
<evidence type="ECO:0000313" key="8">
    <source>
        <dbReference type="Proteomes" id="UP001229955"/>
    </source>
</evidence>
<dbReference type="InterPro" id="IPR001648">
    <property type="entry name" value="Ribosomal_bS18"/>
</dbReference>
<comment type="similarity">
    <text evidence="1 4 5">Belongs to the bacterial ribosomal protein bS18 family.</text>
</comment>
<keyword evidence="3 4" id="KW-0687">Ribonucleoprotein</keyword>
<evidence type="ECO:0000256" key="2">
    <source>
        <dbReference type="ARBA" id="ARBA00022980"/>
    </source>
</evidence>
<accession>A0AA49JZX9</accession>
<evidence type="ECO:0000313" key="7">
    <source>
        <dbReference type="EMBL" id="WKW14673.1"/>
    </source>
</evidence>
<dbReference type="AlphaFoldDB" id="A0AA49JZX9"/>
<dbReference type="EMBL" id="CP130613">
    <property type="protein sequence ID" value="WKW14673.1"/>
    <property type="molecule type" value="Genomic_DNA"/>
</dbReference>
<dbReference type="HAMAP" id="MF_00270">
    <property type="entry name" value="Ribosomal_bS18"/>
    <property type="match status" value="1"/>
</dbReference>
<comment type="function">
    <text evidence="4">Binds as a heterodimer with protein bS6 to the central domain of the 16S rRNA, where it helps stabilize the platform of the 30S subunit.</text>
</comment>
<dbReference type="GO" id="GO:0006412">
    <property type="term" value="P:translation"/>
    <property type="evidence" value="ECO:0007669"/>
    <property type="project" value="UniProtKB-UniRule"/>
</dbReference>
<evidence type="ECO:0000256" key="3">
    <source>
        <dbReference type="ARBA" id="ARBA00023274"/>
    </source>
</evidence>
<dbReference type="GO" id="GO:0070181">
    <property type="term" value="F:small ribosomal subunit rRNA binding"/>
    <property type="evidence" value="ECO:0007669"/>
    <property type="project" value="TreeGrafter"/>
</dbReference>
<comment type="subunit">
    <text evidence="4">Part of the 30S ribosomal subunit. Forms a tight heterodimer with protein bS6.</text>
</comment>
<sequence>MRRNKKVCPVTEAGIRFVDYKDERFLSRFITDTGKVLPSRLSGVDARHQRQLAKAIKKARYLALLPYVRTSSAQ</sequence>
<dbReference type="PRINTS" id="PR00974">
    <property type="entry name" value="RIBOSOMALS18"/>
</dbReference>
<organism evidence="7 8">
    <name type="scientific">Pseudogemmatithrix spongiicola</name>
    <dbReference type="NCBI Taxonomy" id="3062599"/>
    <lineage>
        <taxon>Bacteria</taxon>
        <taxon>Pseudomonadati</taxon>
        <taxon>Gemmatimonadota</taxon>
        <taxon>Gemmatimonadia</taxon>
        <taxon>Gemmatimonadales</taxon>
        <taxon>Gemmatimonadaceae</taxon>
        <taxon>Pseudogemmatithrix</taxon>
    </lineage>
</organism>
<dbReference type="KEGG" id="pspc:Strain318_001026"/>
<evidence type="ECO:0000256" key="4">
    <source>
        <dbReference type="HAMAP-Rule" id="MF_00270"/>
    </source>
</evidence>
<keyword evidence="2 4" id="KW-0689">Ribosomal protein</keyword>
<dbReference type="Proteomes" id="UP001229955">
    <property type="component" value="Chromosome"/>
</dbReference>
<reference evidence="7" key="1">
    <citation type="submission" date="2023-07" db="EMBL/GenBank/DDBJ databases">
        <authorList>
            <person name="Haufschild T."/>
            <person name="Kallscheuer N."/>
            <person name="Hammer J."/>
            <person name="Kohn T."/>
            <person name="Kabuu M."/>
            <person name="Jogler M."/>
            <person name="Wohfarth N."/>
            <person name="Heuer A."/>
            <person name="Rohde M."/>
            <person name="van Teeseling M.C.F."/>
            <person name="Jogler C."/>
        </authorList>
    </citation>
    <scope>NUCLEOTIDE SEQUENCE</scope>
    <source>
        <strain evidence="6">Strain 138</strain>
        <strain evidence="7">Strain 318</strain>
    </source>
</reference>
<dbReference type="Gene3D" id="4.10.640.10">
    <property type="entry name" value="Ribosomal protein S18"/>
    <property type="match status" value="1"/>
</dbReference>
<evidence type="ECO:0000313" key="6">
    <source>
        <dbReference type="EMBL" id="WKW11763.1"/>
    </source>
</evidence>
<keyword evidence="4" id="KW-0694">RNA-binding</keyword>
<dbReference type="PANTHER" id="PTHR13479:SF40">
    <property type="entry name" value="SMALL RIBOSOMAL SUBUNIT PROTEIN BS18M"/>
    <property type="match status" value="1"/>
</dbReference>
<proteinExistence type="inferred from homology"/>
<dbReference type="GO" id="GO:0022627">
    <property type="term" value="C:cytosolic small ribosomal subunit"/>
    <property type="evidence" value="ECO:0007669"/>
    <property type="project" value="TreeGrafter"/>
</dbReference>
<dbReference type="NCBIfam" id="TIGR00165">
    <property type="entry name" value="S18"/>
    <property type="match status" value="1"/>
</dbReference>
<gene>
    <name evidence="4 7" type="primary">rpsR</name>
    <name evidence="6" type="ORF">Strain138_001026</name>
    <name evidence="7" type="ORF">Strain318_001026</name>
</gene>
<dbReference type="EMBL" id="CP130612">
    <property type="protein sequence ID" value="WKW11763.1"/>
    <property type="molecule type" value="Genomic_DNA"/>
</dbReference>
<protein>
    <recommendedName>
        <fullName evidence="4">Small ribosomal subunit protein bS18</fullName>
    </recommendedName>
</protein>
<evidence type="ECO:0000256" key="1">
    <source>
        <dbReference type="ARBA" id="ARBA00005589"/>
    </source>
</evidence>
<dbReference type="InterPro" id="IPR036870">
    <property type="entry name" value="Ribosomal_bS18_sf"/>
</dbReference>
<keyword evidence="4" id="KW-0699">rRNA-binding</keyword>
<dbReference type="GO" id="GO:0003735">
    <property type="term" value="F:structural constituent of ribosome"/>
    <property type="evidence" value="ECO:0007669"/>
    <property type="project" value="InterPro"/>
</dbReference>